<keyword evidence="9" id="KW-0812">Transmembrane</keyword>
<dbReference type="InterPro" id="IPR003661">
    <property type="entry name" value="HisK_dim/P_dom"/>
</dbReference>
<dbReference type="CDD" id="cd00082">
    <property type="entry name" value="HisKA"/>
    <property type="match status" value="1"/>
</dbReference>
<protein>
    <recommendedName>
        <fullName evidence="3">histidine kinase</fullName>
        <ecNumber evidence="3">2.7.13.3</ecNumber>
    </recommendedName>
</protein>
<dbReference type="EMBL" id="BRXR01000001">
    <property type="protein sequence ID" value="GLC31587.1"/>
    <property type="molecule type" value="Genomic_DNA"/>
</dbReference>
<keyword evidence="7" id="KW-0902">Two-component regulatory system</keyword>
<dbReference type="InterPro" id="IPR036097">
    <property type="entry name" value="HisK_dim/P_sf"/>
</dbReference>
<feature type="transmembrane region" description="Helical" evidence="9">
    <location>
        <begin position="46"/>
        <end position="68"/>
    </location>
</feature>
<evidence type="ECO:0000313" key="12">
    <source>
        <dbReference type="EMBL" id="GLC31587.1"/>
    </source>
</evidence>
<dbReference type="PANTHER" id="PTHR45453:SF3">
    <property type="entry name" value="HISTIDINE KINASE"/>
    <property type="match status" value="1"/>
</dbReference>
<dbReference type="Gene3D" id="1.10.287.130">
    <property type="match status" value="1"/>
</dbReference>
<dbReference type="PROSITE" id="PS50885">
    <property type="entry name" value="HAMP"/>
    <property type="match status" value="1"/>
</dbReference>
<evidence type="ECO:0000256" key="3">
    <source>
        <dbReference type="ARBA" id="ARBA00012438"/>
    </source>
</evidence>
<dbReference type="InterPro" id="IPR004358">
    <property type="entry name" value="Sig_transdc_His_kin-like_C"/>
</dbReference>
<keyword evidence="13" id="KW-1185">Reference proteome</keyword>
<reference evidence="12 13" key="1">
    <citation type="journal article" date="2024" name="Int. J. Syst. Evol. Microbiol.">
        <title>Clostridium omnivorum sp. nov., isolated from anoxic soil under the treatment of reductive soil disinfestation.</title>
        <authorList>
            <person name="Ueki A."/>
            <person name="Tonouchi A."/>
            <person name="Kaku N."/>
            <person name="Honma S."/>
            <person name="Ueki K."/>
        </authorList>
    </citation>
    <scope>NUCLEOTIDE SEQUENCE [LARGE SCALE GENOMIC DNA]</scope>
    <source>
        <strain evidence="12 13">E14</strain>
    </source>
</reference>
<dbReference type="SUPFAM" id="SSF47384">
    <property type="entry name" value="Homodimeric domain of signal transducing histidine kinase"/>
    <property type="match status" value="1"/>
</dbReference>
<comment type="subcellular location">
    <subcellularLocation>
        <location evidence="2">Membrane</location>
    </subcellularLocation>
</comment>
<dbReference type="Proteomes" id="UP001208567">
    <property type="component" value="Unassembled WGS sequence"/>
</dbReference>
<dbReference type="Pfam" id="PF02518">
    <property type="entry name" value="HATPase_c"/>
    <property type="match status" value="1"/>
</dbReference>
<dbReference type="SMART" id="SM00387">
    <property type="entry name" value="HATPase_c"/>
    <property type="match status" value="1"/>
</dbReference>
<dbReference type="InterPro" id="IPR005467">
    <property type="entry name" value="His_kinase_dom"/>
</dbReference>
<evidence type="ECO:0000256" key="1">
    <source>
        <dbReference type="ARBA" id="ARBA00000085"/>
    </source>
</evidence>
<dbReference type="Gene3D" id="3.30.565.10">
    <property type="entry name" value="Histidine kinase-like ATPase, C-terminal domain"/>
    <property type="match status" value="1"/>
</dbReference>
<dbReference type="Pfam" id="PF00512">
    <property type="entry name" value="HisKA"/>
    <property type="match status" value="1"/>
</dbReference>
<evidence type="ECO:0000256" key="4">
    <source>
        <dbReference type="ARBA" id="ARBA00022553"/>
    </source>
</evidence>
<dbReference type="EC" id="2.7.13.3" evidence="3"/>
<accession>A0ABQ5N8L2</accession>
<evidence type="ECO:0000313" key="13">
    <source>
        <dbReference type="Proteomes" id="UP001208567"/>
    </source>
</evidence>
<feature type="coiled-coil region" evidence="8">
    <location>
        <begin position="275"/>
        <end position="309"/>
    </location>
</feature>
<comment type="catalytic activity">
    <reaction evidence="1">
        <text>ATP + protein L-histidine = ADP + protein N-phospho-L-histidine.</text>
        <dbReference type="EC" id="2.7.13.3"/>
    </reaction>
</comment>
<organism evidence="12 13">
    <name type="scientific">Clostridium omnivorum</name>
    <dbReference type="NCBI Taxonomy" id="1604902"/>
    <lineage>
        <taxon>Bacteria</taxon>
        <taxon>Bacillati</taxon>
        <taxon>Bacillota</taxon>
        <taxon>Clostridia</taxon>
        <taxon>Eubacteriales</taxon>
        <taxon>Clostridiaceae</taxon>
        <taxon>Clostridium</taxon>
    </lineage>
</organism>
<comment type="caution">
    <text evidence="12">The sequence shown here is derived from an EMBL/GenBank/DDBJ whole genome shotgun (WGS) entry which is preliminary data.</text>
</comment>
<gene>
    <name evidence="12" type="ORF">bsdE14_29970</name>
</gene>
<dbReference type="RefSeq" id="WP_264850921.1">
    <property type="nucleotide sequence ID" value="NZ_BRXR01000001.1"/>
</dbReference>
<keyword evidence="6 12" id="KW-0418">Kinase</keyword>
<dbReference type="InterPro" id="IPR036890">
    <property type="entry name" value="HATPase_C_sf"/>
</dbReference>
<dbReference type="PROSITE" id="PS50109">
    <property type="entry name" value="HIS_KIN"/>
    <property type="match status" value="1"/>
</dbReference>
<dbReference type="SUPFAM" id="SSF55874">
    <property type="entry name" value="ATPase domain of HSP90 chaperone/DNA topoisomerase II/histidine kinase"/>
    <property type="match status" value="1"/>
</dbReference>
<feature type="transmembrane region" description="Helical" evidence="9">
    <location>
        <begin position="214"/>
        <end position="233"/>
    </location>
</feature>
<feature type="domain" description="Histidine kinase" evidence="10">
    <location>
        <begin position="316"/>
        <end position="531"/>
    </location>
</feature>
<keyword evidence="8" id="KW-0175">Coiled coil</keyword>
<dbReference type="InterPro" id="IPR003594">
    <property type="entry name" value="HATPase_dom"/>
</dbReference>
<evidence type="ECO:0000256" key="2">
    <source>
        <dbReference type="ARBA" id="ARBA00004370"/>
    </source>
</evidence>
<feature type="domain" description="HAMP" evidence="11">
    <location>
        <begin position="235"/>
        <end position="287"/>
    </location>
</feature>
<proteinExistence type="predicted"/>
<evidence type="ECO:0000256" key="8">
    <source>
        <dbReference type="SAM" id="Coils"/>
    </source>
</evidence>
<dbReference type="SMART" id="SM00304">
    <property type="entry name" value="HAMP"/>
    <property type="match status" value="1"/>
</dbReference>
<evidence type="ECO:0000256" key="6">
    <source>
        <dbReference type="ARBA" id="ARBA00022777"/>
    </source>
</evidence>
<evidence type="ECO:0000259" key="10">
    <source>
        <dbReference type="PROSITE" id="PS50109"/>
    </source>
</evidence>
<evidence type="ECO:0000256" key="5">
    <source>
        <dbReference type="ARBA" id="ARBA00022679"/>
    </source>
</evidence>
<dbReference type="PRINTS" id="PR00344">
    <property type="entry name" value="BCTRLSENSOR"/>
</dbReference>
<keyword evidence="5" id="KW-0808">Transferase</keyword>
<keyword evidence="4" id="KW-0597">Phosphoprotein</keyword>
<dbReference type="InterPro" id="IPR003660">
    <property type="entry name" value="HAMP_dom"/>
</dbReference>
<dbReference type="SUPFAM" id="SSF158472">
    <property type="entry name" value="HAMP domain-like"/>
    <property type="match status" value="1"/>
</dbReference>
<dbReference type="InterPro" id="IPR050351">
    <property type="entry name" value="BphY/WalK/GraS-like"/>
</dbReference>
<dbReference type="PANTHER" id="PTHR45453">
    <property type="entry name" value="PHOSPHATE REGULON SENSOR PROTEIN PHOR"/>
    <property type="match status" value="1"/>
</dbReference>
<dbReference type="SMART" id="SM00388">
    <property type="entry name" value="HisKA"/>
    <property type="match status" value="1"/>
</dbReference>
<name>A0ABQ5N8L2_9CLOT</name>
<evidence type="ECO:0000259" key="11">
    <source>
        <dbReference type="PROSITE" id="PS50885"/>
    </source>
</evidence>
<dbReference type="GO" id="GO:0016301">
    <property type="term" value="F:kinase activity"/>
    <property type="evidence" value="ECO:0007669"/>
    <property type="project" value="UniProtKB-KW"/>
</dbReference>
<dbReference type="CDD" id="cd06225">
    <property type="entry name" value="HAMP"/>
    <property type="match status" value="1"/>
</dbReference>
<evidence type="ECO:0000256" key="7">
    <source>
        <dbReference type="ARBA" id="ARBA00023012"/>
    </source>
</evidence>
<evidence type="ECO:0000256" key="9">
    <source>
        <dbReference type="SAM" id="Phobius"/>
    </source>
</evidence>
<dbReference type="Gene3D" id="6.10.340.10">
    <property type="match status" value="1"/>
</dbReference>
<sequence>MKNCNEVFLKGREVLLEKLNVFKNRLNKIKIRFNIFKNNKSIIKKLFIITAVVFALFIGGTLLIQSLFFEKFYITKKTDELNESLRKFVSAYSKLEDNTKIASLIEEYEQNNNIKLGILDSSGVLSVVQKTSGNRIDPMKTRELDLYARRLIQNQDTLTKIKNSNKIYCVISTKNDQISRSIVSIYYQKDKNEYIIALSSLQPVNEAVSVIKEMYLYFCIGALFFIIVLAFVYSNMIAKPLVKINKTATKMANLDFTEKCQITTMDEIGNVAASLNFLSENLDSALTSLRDANAQLEQDIEKERRLERTRKEFVAAVSHELKTPITLIDGYAVALKDDIFEGADRDYYLDIIIDEASKMGSLVTDMLDLSQLESGSFKLNRQEFNLTELITYTLKKYGTLIEEKSVKLYTNLIDPVIINADWSRMEQVITNFITNAIRHVDNEGTITINTSKVQDSIKVEIENTGSSIPEEEMKRLWDKFYKLDKSRNRKLGGTGIGLSIVKNILELHEYSYGVENTEKGVKFYFAVSLVKNENNND</sequence>
<keyword evidence="9" id="KW-0472">Membrane</keyword>
<keyword evidence="9" id="KW-1133">Transmembrane helix</keyword>